<evidence type="ECO:0000256" key="1">
    <source>
        <dbReference type="SAM" id="Phobius"/>
    </source>
</evidence>
<proteinExistence type="predicted"/>
<comment type="caution">
    <text evidence="2">The sequence shown here is derived from an EMBL/GenBank/DDBJ whole genome shotgun (WGS) entry which is preliminary data.</text>
</comment>
<evidence type="ECO:0000313" key="3">
    <source>
        <dbReference type="Proteomes" id="UP000316882"/>
    </source>
</evidence>
<keyword evidence="1" id="KW-0812">Transmembrane</keyword>
<accession>A0A4Y3PQJ5</accession>
<sequence length="143" mass="16272">MMKAPLSIKIIQGFMLLQIFVLVSLYVIVELADPMNLSHWASKIVFRMVDMPQDMLEQSYVLGRLKGMLTFPLFFTSLLALFIKLRMLKTSIGCIILIMLLDVSKGTFLVAIVYLVILLVLLNNKQAKVYFQQKRKTKAAEAA</sequence>
<organism evidence="2 3">
    <name type="scientific">Brevibacillus parabrevis</name>
    <dbReference type="NCBI Taxonomy" id="54914"/>
    <lineage>
        <taxon>Bacteria</taxon>
        <taxon>Bacillati</taxon>
        <taxon>Bacillota</taxon>
        <taxon>Bacilli</taxon>
        <taxon>Bacillales</taxon>
        <taxon>Paenibacillaceae</taxon>
        <taxon>Brevibacillus</taxon>
    </lineage>
</organism>
<reference evidence="2 3" key="1">
    <citation type="submission" date="2019-06" db="EMBL/GenBank/DDBJ databases">
        <title>Whole genome shotgun sequence of Brevibacillus parabrevis NBRC 12334.</title>
        <authorList>
            <person name="Hosoyama A."/>
            <person name="Uohara A."/>
            <person name="Ohji S."/>
            <person name="Ichikawa N."/>
        </authorList>
    </citation>
    <scope>NUCLEOTIDE SEQUENCE [LARGE SCALE GENOMIC DNA]</scope>
    <source>
        <strain evidence="2 3">NBRC 12334</strain>
    </source>
</reference>
<keyword evidence="3" id="KW-1185">Reference proteome</keyword>
<keyword evidence="1" id="KW-0472">Membrane</keyword>
<evidence type="ECO:0000313" key="2">
    <source>
        <dbReference type="EMBL" id="GEB35683.1"/>
    </source>
</evidence>
<name>A0A4Y3PQJ5_BREPA</name>
<feature type="transmembrane region" description="Helical" evidence="1">
    <location>
        <begin position="12"/>
        <end position="29"/>
    </location>
</feature>
<dbReference type="AlphaFoldDB" id="A0A4Y3PQJ5"/>
<feature type="transmembrane region" description="Helical" evidence="1">
    <location>
        <begin position="65"/>
        <end position="83"/>
    </location>
</feature>
<protein>
    <submittedName>
        <fullName evidence="2">Uncharacterized protein</fullName>
    </submittedName>
</protein>
<dbReference type="EMBL" id="BJMH01000050">
    <property type="protein sequence ID" value="GEB35683.1"/>
    <property type="molecule type" value="Genomic_DNA"/>
</dbReference>
<dbReference type="STRING" id="54914.AV540_11830"/>
<feature type="transmembrane region" description="Helical" evidence="1">
    <location>
        <begin position="95"/>
        <end position="122"/>
    </location>
</feature>
<keyword evidence="1" id="KW-1133">Transmembrane helix</keyword>
<dbReference type="Proteomes" id="UP000316882">
    <property type="component" value="Unassembled WGS sequence"/>
</dbReference>
<gene>
    <name evidence="2" type="ORF">BPA01_52630</name>
</gene>